<name>A0A915CLS2_9BILA</name>
<reference evidence="5" key="1">
    <citation type="submission" date="2022-11" db="UniProtKB">
        <authorList>
            <consortium name="WormBaseParasite"/>
        </authorList>
    </citation>
    <scope>IDENTIFICATION</scope>
</reference>
<dbReference type="WBParaSite" id="jg10324">
    <property type="protein sequence ID" value="jg10324"/>
    <property type="gene ID" value="jg10324"/>
</dbReference>
<comment type="caution">
    <text evidence="1">Lacks conserved residue(s) required for the propagation of feature annotation.</text>
</comment>
<proteinExistence type="predicted"/>
<feature type="region of interest" description="Disordered" evidence="2">
    <location>
        <begin position="209"/>
        <end position="228"/>
    </location>
</feature>
<dbReference type="Proteomes" id="UP000887574">
    <property type="component" value="Unplaced"/>
</dbReference>
<dbReference type="InterPro" id="IPR003582">
    <property type="entry name" value="ShKT_dom"/>
</dbReference>
<accession>A0A915CLS2</accession>
<feature type="compositionally biased region" description="Polar residues" evidence="2">
    <location>
        <begin position="304"/>
        <end position="313"/>
    </location>
</feature>
<feature type="compositionally biased region" description="Low complexity" evidence="2">
    <location>
        <begin position="210"/>
        <end position="228"/>
    </location>
</feature>
<dbReference type="AlphaFoldDB" id="A0A915CLS2"/>
<organism evidence="4 5">
    <name type="scientific">Ditylenchus dipsaci</name>
    <dbReference type="NCBI Taxonomy" id="166011"/>
    <lineage>
        <taxon>Eukaryota</taxon>
        <taxon>Metazoa</taxon>
        <taxon>Ecdysozoa</taxon>
        <taxon>Nematoda</taxon>
        <taxon>Chromadorea</taxon>
        <taxon>Rhabditida</taxon>
        <taxon>Tylenchina</taxon>
        <taxon>Tylenchomorpha</taxon>
        <taxon>Sphaerularioidea</taxon>
        <taxon>Anguinidae</taxon>
        <taxon>Anguininae</taxon>
        <taxon>Ditylenchus</taxon>
    </lineage>
</organism>
<feature type="domain" description="ShKT" evidence="3">
    <location>
        <begin position="157"/>
        <end position="194"/>
    </location>
</feature>
<dbReference type="SMART" id="SM00254">
    <property type="entry name" value="ShKT"/>
    <property type="match status" value="2"/>
</dbReference>
<dbReference type="PROSITE" id="PS51670">
    <property type="entry name" value="SHKT"/>
    <property type="match status" value="1"/>
</dbReference>
<dbReference type="PANTHER" id="PTHR21724">
    <property type="entry name" value="SHKT DOMAIN-CONTAINING PROTEIN"/>
    <property type="match status" value="1"/>
</dbReference>
<dbReference type="PANTHER" id="PTHR21724:SF109">
    <property type="entry name" value="SHKT DOMAIN-CONTAINING PROTEIN"/>
    <property type="match status" value="1"/>
</dbReference>
<feature type="region of interest" description="Disordered" evidence="2">
    <location>
        <begin position="246"/>
        <end position="339"/>
    </location>
</feature>
<dbReference type="Pfam" id="PF01549">
    <property type="entry name" value="ShK"/>
    <property type="match status" value="2"/>
</dbReference>
<evidence type="ECO:0000259" key="3">
    <source>
        <dbReference type="PROSITE" id="PS51670"/>
    </source>
</evidence>
<keyword evidence="4" id="KW-1185">Reference proteome</keyword>
<evidence type="ECO:0000256" key="2">
    <source>
        <dbReference type="SAM" id="MobiDB-lite"/>
    </source>
</evidence>
<evidence type="ECO:0000313" key="5">
    <source>
        <dbReference type="WBParaSite" id="jg10324"/>
    </source>
</evidence>
<dbReference type="Gene3D" id="1.10.10.1940">
    <property type="match status" value="1"/>
</dbReference>
<feature type="compositionally biased region" description="Low complexity" evidence="2">
    <location>
        <begin position="257"/>
        <end position="280"/>
    </location>
</feature>
<sequence length="339" mass="35402">MPTIQTCNEQRVCDGDTNLACENVQGTYYCCDPLGASRATTISGLSSTVPALTSAPTSLPPNQSSNSANGVYASSSTTLSSSLSTASLATSLAPGLGSNTSTIPTAVNPKALVSECSDQRPDVCALITDMCTIPKHRPFVVEICPRTCNLCPQPTECTDKYLACRVWARNNFCNLVIYREETKRRLCGATCCMCNRNSQIANPLCPMSNSTSPTTFSGSPPTGSTPSPLSLAQALVFLQDPLQLSLETTQSPPSVKTQTTNSSSSSTTTPMSTSGSSLTTQASTVASSTRRNGQVRPRAGVGQNGSNRANQGDSPMGQGGFDQGAQSISVSTRRPRAGQ</sequence>
<evidence type="ECO:0000313" key="4">
    <source>
        <dbReference type="Proteomes" id="UP000887574"/>
    </source>
</evidence>
<protein>
    <submittedName>
        <fullName evidence="5">ShKT domain-containing protein</fullName>
    </submittedName>
</protein>
<feature type="compositionally biased region" description="Polar residues" evidence="2">
    <location>
        <begin position="281"/>
        <end position="292"/>
    </location>
</feature>
<evidence type="ECO:0000256" key="1">
    <source>
        <dbReference type="PROSITE-ProRule" id="PRU01005"/>
    </source>
</evidence>
<feature type="compositionally biased region" description="Polar residues" evidence="2">
    <location>
        <begin position="246"/>
        <end position="256"/>
    </location>
</feature>